<feature type="non-terminal residue" evidence="2">
    <location>
        <position position="39"/>
    </location>
</feature>
<feature type="compositionally biased region" description="Basic and acidic residues" evidence="1">
    <location>
        <begin position="1"/>
        <end position="23"/>
    </location>
</feature>
<evidence type="ECO:0000256" key="1">
    <source>
        <dbReference type="SAM" id="MobiDB-lite"/>
    </source>
</evidence>
<evidence type="ECO:0000313" key="2">
    <source>
        <dbReference type="EMBL" id="MCI50444.1"/>
    </source>
</evidence>
<name>A0A392SQF3_9FABA</name>
<proteinExistence type="predicted"/>
<keyword evidence="3" id="KW-1185">Reference proteome</keyword>
<dbReference type="Proteomes" id="UP000265520">
    <property type="component" value="Unassembled WGS sequence"/>
</dbReference>
<accession>A0A392SQF3</accession>
<protein>
    <submittedName>
        <fullName evidence="2">Uncharacterized protein</fullName>
    </submittedName>
</protein>
<evidence type="ECO:0000313" key="3">
    <source>
        <dbReference type="Proteomes" id="UP000265520"/>
    </source>
</evidence>
<dbReference type="EMBL" id="LXQA010416840">
    <property type="protein sequence ID" value="MCI50444.1"/>
    <property type="molecule type" value="Genomic_DNA"/>
</dbReference>
<comment type="caution">
    <text evidence="2">The sequence shown here is derived from an EMBL/GenBank/DDBJ whole genome shotgun (WGS) entry which is preliminary data.</text>
</comment>
<dbReference type="AlphaFoldDB" id="A0A392SQF3"/>
<feature type="region of interest" description="Disordered" evidence="1">
    <location>
        <begin position="1"/>
        <end position="39"/>
    </location>
</feature>
<organism evidence="2 3">
    <name type="scientific">Trifolium medium</name>
    <dbReference type="NCBI Taxonomy" id="97028"/>
    <lineage>
        <taxon>Eukaryota</taxon>
        <taxon>Viridiplantae</taxon>
        <taxon>Streptophyta</taxon>
        <taxon>Embryophyta</taxon>
        <taxon>Tracheophyta</taxon>
        <taxon>Spermatophyta</taxon>
        <taxon>Magnoliopsida</taxon>
        <taxon>eudicotyledons</taxon>
        <taxon>Gunneridae</taxon>
        <taxon>Pentapetalae</taxon>
        <taxon>rosids</taxon>
        <taxon>fabids</taxon>
        <taxon>Fabales</taxon>
        <taxon>Fabaceae</taxon>
        <taxon>Papilionoideae</taxon>
        <taxon>50 kb inversion clade</taxon>
        <taxon>NPAAA clade</taxon>
        <taxon>Hologalegina</taxon>
        <taxon>IRL clade</taxon>
        <taxon>Trifolieae</taxon>
        <taxon>Trifolium</taxon>
    </lineage>
</organism>
<sequence>MSDKKRKGQDREKPYGDKSKKSVESSGGRKKGSGNCFKC</sequence>
<reference evidence="2 3" key="1">
    <citation type="journal article" date="2018" name="Front. Plant Sci.">
        <title>Red Clover (Trifolium pratense) and Zigzag Clover (T. medium) - A Picture of Genomic Similarities and Differences.</title>
        <authorList>
            <person name="Dluhosova J."/>
            <person name="Istvanek J."/>
            <person name="Nedelnik J."/>
            <person name="Repkova J."/>
        </authorList>
    </citation>
    <scope>NUCLEOTIDE SEQUENCE [LARGE SCALE GENOMIC DNA]</scope>
    <source>
        <strain evidence="3">cv. 10/8</strain>
        <tissue evidence="2">Leaf</tissue>
    </source>
</reference>